<gene>
    <name evidence="1" type="ORF">LNAT_P0654</name>
</gene>
<dbReference type="OrthoDB" id="5356779at2"/>
<protein>
    <submittedName>
        <fullName evidence="1">Uncharacterized protein</fullName>
    </submittedName>
</protein>
<accession>A0A292YD54</accession>
<reference evidence="1 2" key="1">
    <citation type="journal article" date="2017" name="Syst. Appl. Microbiol.">
        <title>Lebetimonas natsushimae sp. nov., a novel strictly anaerobic, moderately thermophilic chemoautotroph isolated from a deep-sea hydrothermal vent polychaete nest in the Mid-Okinawa Trough.</title>
        <authorList>
            <person name="Nagata R."/>
            <person name="Takaki Y."/>
            <person name="Tame A."/>
            <person name="Nunoura T."/>
            <person name="Muto H."/>
            <person name="Mino S."/>
            <person name="Sawayama S."/>
            <person name="Takai K."/>
            <person name="Nakagawa S."/>
        </authorList>
    </citation>
    <scope>NUCLEOTIDE SEQUENCE [LARGE SCALE GENOMIC DNA]</scope>
    <source>
        <strain evidence="1 2">HS1857</strain>
    </source>
</reference>
<dbReference type="AlphaFoldDB" id="A0A292YD54"/>
<name>A0A292YD54_9BACT</name>
<sequence>MITNLVGKIRDVRQVQRKKGDGSVQIFCTALVYDELQDKDGHLVIVSENVQFPIEMLPSLQMNLNKFVAIPYLTLNTKNGTYIFPDSNMQLKFFDKHPFSGEIKK</sequence>
<organism evidence="1 2">
    <name type="scientific">Lebetimonas natsushimae</name>
    <dbReference type="NCBI Taxonomy" id="1936991"/>
    <lineage>
        <taxon>Bacteria</taxon>
        <taxon>Pseudomonadati</taxon>
        <taxon>Campylobacterota</taxon>
        <taxon>Epsilonproteobacteria</taxon>
        <taxon>Nautiliales</taxon>
        <taxon>Nautiliaceae</taxon>
        <taxon>Lebetimonas</taxon>
    </lineage>
</organism>
<proteinExistence type="predicted"/>
<evidence type="ECO:0000313" key="1">
    <source>
        <dbReference type="EMBL" id="GAX87359.1"/>
    </source>
</evidence>
<dbReference type="Proteomes" id="UP000217944">
    <property type="component" value="Unassembled WGS sequence"/>
</dbReference>
<comment type="caution">
    <text evidence="1">The sequence shown here is derived from an EMBL/GenBank/DDBJ whole genome shotgun (WGS) entry which is preliminary data.</text>
</comment>
<dbReference type="EMBL" id="BDME01000001">
    <property type="protein sequence ID" value="GAX87359.1"/>
    <property type="molecule type" value="Genomic_DNA"/>
</dbReference>
<evidence type="ECO:0000313" key="2">
    <source>
        <dbReference type="Proteomes" id="UP000217944"/>
    </source>
</evidence>
<keyword evidence="2" id="KW-1185">Reference proteome</keyword>
<dbReference type="RefSeq" id="WP_096258500.1">
    <property type="nucleotide sequence ID" value="NZ_BDME01000001.1"/>
</dbReference>